<name>A0ABY5V0U3_9BACT</name>
<dbReference type="RefSeq" id="WP_019245751.1">
    <property type="nucleotide sequence ID" value="NZ_CAPH01000009.1"/>
</dbReference>
<evidence type="ECO:0000256" key="4">
    <source>
        <dbReference type="ARBA" id="ARBA00022691"/>
    </source>
</evidence>
<evidence type="ECO:0000256" key="2">
    <source>
        <dbReference type="ARBA" id="ARBA00022603"/>
    </source>
</evidence>
<dbReference type="PROSITE" id="PS00092">
    <property type="entry name" value="N6_MTASE"/>
    <property type="match status" value="1"/>
</dbReference>
<sequence>MANDYFAFKRFTVRQPRSAMRVGTDGVLLGAWCDSAPAGGRMLDVGTGTGVIALILAQRNPSARIDAVEIDEGSCLDAEGNFAASPWAGRLTLYRRPFADFAAGCTVRYDRIVSNPPYFVASLKSPDPARTAARHAESLSYADLAAGAARLLVPSGRLSVILPAETACDFAASALNEGLYQVRALAVHTVPGGPVRRLCAEFSPRRQDLQEETLVIEAEDRRGYSARYKELTGDFYLKM</sequence>
<dbReference type="PANTHER" id="PTHR47739">
    <property type="entry name" value="TRNA1(VAL) (ADENINE(37)-N6)-METHYLTRANSFERASE"/>
    <property type="match status" value="1"/>
</dbReference>
<comment type="similarity">
    <text evidence="6">Belongs to the methyltransferase superfamily. tRNA (adenine-N(6)-)-methyltransferase family.</text>
</comment>
<dbReference type="EMBL" id="CP102294">
    <property type="protein sequence ID" value="UWN56927.1"/>
    <property type="molecule type" value="Genomic_DNA"/>
</dbReference>
<accession>A0ABY5V0U3</accession>
<evidence type="ECO:0000313" key="9">
    <source>
        <dbReference type="Proteomes" id="UP001059295"/>
    </source>
</evidence>
<keyword evidence="1 6" id="KW-0963">Cytoplasm</keyword>
<dbReference type="Gene3D" id="3.40.50.150">
    <property type="entry name" value="Vaccinia Virus protein VP39"/>
    <property type="match status" value="1"/>
</dbReference>
<dbReference type="CDD" id="cd02440">
    <property type="entry name" value="AdoMet_MTases"/>
    <property type="match status" value="1"/>
</dbReference>
<keyword evidence="2 6" id="KW-0489">Methyltransferase</keyword>
<dbReference type="HAMAP" id="MF_01872">
    <property type="entry name" value="tRNA_methyltr_YfiC"/>
    <property type="match status" value="1"/>
</dbReference>
<evidence type="ECO:0000259" key="7">
    <source>
        <dbReference type="Pfam" id="PF05175"/>
    </source>
</evidence>
<keyword evidence="4 6" id="KW-0949">S-adenosyl-L-methionine</keyword>
<dbReference type="GO" id="GO:0008168">
    <property type="term" value="F:methyltransferase activity"/>
    <property type="evidence" value="ECO:0007669"/>
    <property type="project" value="UniProtKB-KW"/>
</dbReference>
<protein>
    <recommendedName>
        <fullName evidence="6">tRNA1(Val) (adenine(37)-N6)-methyltransferase</fullName>
        <ecNumber evidence="6">2.1.1.223</ecNumber>
    </recommendedName>
    <alternativeName>
        <fullName evidence="6">tRNA m6A37 methyltransferase</fullName>
    </alternativeName>
</protein>
<organism evidence="8 9">
    <name type="scientific">Alistipes ihumii AP11</name>
    <dbReference type="NCBI Taxonomy" id="1211813"/>
    <lineage>
        <taxon>Bacteria</taxon>
        <taxon>Pseudomonadati</taxon>
        <taxon>Bacteroidota</taxon>
        <taxon>Bacteroidia</taxon>
        <taxon>Bacteroidales</taxon>
        <taxon>Rikenellaceae</taxon>
        <taxon>Alistipes</taxon>
    </lineage>
</organism>
<comment type="subcellular location">
    <subcellularLocation>
        <location evidence="6">Cytoplasm</location>
    </subcellularLocation>
</comment>
<keyword evidence="9" id="KW-1185">Reference proteome</keyword>
<dbReference type="GO" id="GO:0032259">
    <property type="term" value="P:methylation"/>
    <property type="evidence" value="ECO:0007669"/>
    <property type="project" value="UniProtKB-KW"/>
</dbReference>
<dbReference type="GeneID" id="82892020"/>
<evidence type="ECO:0000256" key="6">
    <source>
        <dbReference type="HAMAP-Rule" id="MF_01872"/>
    </source>
</evidence>
<comment type="catalytic activity">
    <reaction evidence="6">
        <text>adenosine(37) in tRNA1(Val) + S-adenosyl-L-methionine = N(6)-methyladenosine(37) in tRNA1(Val) + S-adenosyl-L-homocysteine + H(+)</text>
        <dbReference type="Rhea" id="RHEA:43160"/>
        <dbReference type="Rhea" id="RHEA-COMP:10369"/>
        <dbReference type="Rhea" id="RHEA-COMP:10370"/>
        <dbReference type="ChEBI" id="CHEBI:15378"/>
        <dbReference type="ChEBI" id="CHEBI:57856"/>
        <dbReference type="ChEBI" id="CHEBI:59789"/>
        <dbReference type="ChEBI" id="CHEBI:74411"/>
        <dbReference type="ChEBI" id="CHEBI:74449"/>
        <dbReference type="EC" id="2.1.1.223"/>
    </reaction>
</comment>
<dbReference type="InterPro" id="IPR007848">
    <property type="entry name" value="Small_mtfrase_dom"/>
</dbReference>
<dbReference type="InterPro" id="IPR029063">
    <property type="entry name" value="SAM-dependent_MTases_sf"/>
</dbReference>
<dbReference type="Pfam" id="PF05175">
    <property type="entry name" value="MTS"/>
    <property type="match status" value="1"/>
</dbReference>
<dbReference type="InterPro" id="IPR050210">
    <property type="entry name" value="tRNA_Adenine-N(6)_MTase"/>
</dbReference>
<dbReference type="SUPFAM" id="SSF53335">
    <property type="entry name" value="S-adenosyl-L-methionine-dependent methyltransferases"/>
    <property type="match status" value="1"/>
</dbReference>
<keyword evidence="5 6" id="KW-0819">tRNA processing</keyword>
<evidence type="ECO:0000313" key="8">
    <source>
        <dbReference type="EMBL" id="UWN56927.1"/>
    </source>
</evidence>
<keyword evidence="3 6" id="KW-0808">Transferase</keyword>
<dbReference type="InterPro" id="IPR022882">
    <property type="entry name" value="tRNA_adenine-N6_MeTrfase"/>
</dbReference>
<feature type="domain" description="Methyltransferase small" evidence="7">
    <location>
        <begin position="38"/>
        <end position="167"/>
    </location>
</feature>
<evidence type="ECO:0000256" key="1">
    <source>
        <dbReference type="ARBA" id="ARBA00022490"/>
    </source>
</evidence>
<evidence type="ECO:0000256" key="5">
    <source>
        <dbReference type="ARBA" id="ARBA00022694"/>
    </source>
</evidence>
<comment type="function">
    <text evidence="6">Specifically methylates the adenine in position 37 of tRNA(1)(Val) (anticodon cmo5UAC).</text>
</comment>
<proteinExistence type="inferred from homology"/>
<dbReference type="Proteomes" id="UP001059295">
    <property type="component" value="Chromosome"/>
</dbReference>
<evidence type="ECO:0000256" key="3">
    <source>
        <dbReference type="ARBA" id="ARBA00022679"/>
    </source>
</evidence>
<reference evidence="8" key="1">
    <citation type="journal article" date="2022" name="Cell">
        <title>Design, construction, and in vivo augmentation of a complex gut microbiome.</title>
        <authorList>
            <person name="Cheng A.G."/>
            <person name="Ho P.Y."/>
            <person name="Aranda-Diaz A."/>
            <person name="Jain S."/>
            <person name="Yu F.B."/>
            <person name="Meng X."/>
            <person name="Wang M."/>
            <person name="Iakiviak M."/>
            <person name="Nagashima K."/>
            <person name="Zhao A."/>
            <person name="Murugkar P."/>
            <person name="Patil A."/>
            <person name="Atabakhsh K."/>
            <person name="Weakley A."/>
            <person name="Yan J."/>
            <person name="Brumbaugh A.R."/>
            <person name="Higginbottom S."/>
            <person name="Dimas A."/>
            <person name="Shiver A.L."/>
            <person name="Deutschbauer A."/>
            <person name="Neff N."/>
            <person name="Sonnenburg J.L."/>
            <person name="Huang K.C."/>
            <person name="Fischbach M.A."/>
        </authorList>
    </citation>
    <scope>NUCLEOTIDE SEQUENCE</scope>
    <source>
        <strain evidence="8">AP11</strain>
    </source>
</reference>
<gene>
    <name evidence="8" type="ORF">NQ491_09760</name>
</gene>
<dbReference type="PANTHER" id="PTHR47739:SF1">
    <property type="entry name" value="TRNA1(VAL) (ADENINE(37)-N6)-METHYLTRANSFERASE"/>
    <property type="match status" value="1"/>
</dbReference>
<dbReference type="EC" id="2.1.1.223" evidence="6"/>
<dbReference type="InterPro" id="IPR002052">
    <property type="entry name" value="DNA_methylase_N6_adenine_CS"/>
</dbReference>